<dbReference type="AlphaFoldDB" id="A0A072Q7A8"/>
<dbReference type="GeneID" id="25276709"/>
<dbReference type="GO" id="GO:0016614">
    <property type="term" value="F:oxidoreductase activity, acting on CH-OH group of donors"/>
    <property type="evidence" value="ECO:0007669"/>
    <property type="project" value="InterPro"/>
</dbReference>
<evidence type="ECO:0000256" key="2">
    <source>
        <dbReference type="ARBA" id="ARBA00010790"/>
    </source>
</evidence>
<dbReference type="EMBL" id="AMGV01000001">
    <property type="protein sequence ID" value="KEF63785.1"/>
    <property type="molecule type" value="Genomic_DNA"/>
</dbReference>
<dbReference type="Pfam" id="PF05199">
    <property type="entry name" value="GMC_oxred_C"/>
    <property type="match status" value="1"/>
</dbReference>
<dbReference type="InterPro" id="IPR007867">
    <property type="entry name" value="GMC_OxRtase_C"/>
</dbReference>
<evidence type="ECO:0000259" key="7">
    <source>
        <dbReference type="Pfam" id="PF05199"/>
    </source>
</evidence>
<sequence>MVHPATAPKNAPTGFDFIVVGGGTAGCVVAGRLAENPNVSILVIEAGTNSTAEIPEINTPARAFELRGSQWDWKYKTTMIDRPDYTRVEKPNPRGKVLGGSSAENYYTWVRGSAATFDDWAEYATDDWNWANTKDYFNKSATYHDDDNLYPAELAKIGNQGGPLHISHSDLLPETKPFRDALEAAWVSKGQELSTDVFNGTQKGLFKCVDTIYKGTRSNASVFVEGKDNITIMSSTHSKNIVFEGPKAVGVTVIGPDGLDYTFYARHEVIVSQGVYESAKLLMLSGIGRKADLESFGIKVLVDSEHVGQNLLDHPILSHVFKIKDGFGLDSHLLRAGPQKDGAVAAYRRNKGGVYSSGLLELVAFPRADEWLNKSKEYREYKAKNGGVDPFGPAGQPHFEVDFVPLFCDAFQWHFPTPPQGDYLTVIVDLMRPLSQNGEVKLKSTDPLDQPYINLNFFSEDLDLIAMREGVRMIDDILMNGEGMKDIIESDYPWPMPRNSDEAMIKEILERSQTGFHPCGSCRFGKDIKQGVVNPKLQVYGVENLRVIDASVFPVIPDCRIQNDVYMVAEKGADIIKAAYPALYA</sequence>
<protein>
    <recommendedName>
        <fullName evidence="10">Glucose-methanol-choline oxidoreductase N-terminal domain-containing protein</fullName>
    </recommendedName>
</protein>
<evidence type="ECO:0000256" key="5">
    <source>
        <dbReference type="PIRSR" id="PIRSR000137-2"/>
    </source>
</evidence>
<dbReference type="PANTHER" id="PTHR11552">
    <property type="entry name" value="GLUCOSE-METHANOL-CHOLINE GMC OXIDOREDUCTASE"/>
    <property type="match status" value="1"/>
</dbReference>
<dbReference type="VEuPathDB" id="FungiDB:A1O9_01763"/>
<proteinExistence type="inferred from homology"/>
<dbReference type="RefSeq" id="XP_013266375.1">
    <property type="nucleotide sequence ID" value="XM_013410921.1"/>
</dbReference>
<comment type="caution">
    <text evidence="8">The sequence shown here is derived from an EMBL/GenBank/DDBJ whole genome shotgun (WGS) entry which is preliminary data.</text>
</comment>
<dbReference type="Gene3D" id="3.30.560.10">
    <property type="entry name" value="Glucose Oxidase, domain 3"/>
    <property type="match status" value="1"/>
</dbReference>
<dbReference type="Pfam" id="PF00732">
    <property type="entry name" value="GMC_oxred_N"/>
    <property type="match status" value="1"/>
</dbReference>
<feature type="domain" description="Glucose-methanol-choline oxidoreductase C-terminal" evidence="7">
    <location>
        <begin position="435"/>
        <end position="569"/>
    </location>
</feature>
<dbReference type="PANTHER" id="PTHR11552:SF147">
    <property type="entry name" value="CHOLINE DEHYDROGENASE, MITOCHONDRIAL"/>
    <property type="match status" value="1"/>
</dbReference>
<dbReference type="GO" id="GO:0050660">
    <property type="term" value="F:flavin adenine dinucleotide binding"/>
    <property type="evidence" value="ECO:0007669"/>
    <property type="project" value="InterPro"/>
</dbReference>
<dbReference type="OrthoDB" id="269227at2759"/>
<evidence type="ECO:0000256" key="4">
    <source>
        <dbReference type="ARBA" id="ARBA00022827"/>
    </source>
</evidence>
<dbReference type="STRING" id="1182545.A0A072Q7A8"/>
<comment type="cofactor">
    <cofactor evidence="1 5">
        <name>FAD</name>
        <dbReference type="ChEBI" id="CHEBI:57692"/>
    </cofactor>
</comment>
<name>A0A072Q7A8_9EURO</name>
<comment type="similarity">
    <text evidence="2">Belongs to the GMC oxidoreductase family.</text>
</comment>
<evidence type="ECO:0008006" key="10">
    <source>
        <dbReference type="Google" id="ProtNLM"/>
    </source>
</evidence>
<keyword evidence="4 5" id="KW-0274">FAD</keyword>
<keyword evidence="9" id="KW-1185">Reference proteome</keyword>
<gene>
    <name evidence="8" type="ORF">A1O9_01763</name>
</gene>
<feature type="domain" description="Glucose-methanol-choline oxidoreductase N-terminal" evidence="6">
    <location>
        <begin position="15"/>
        <end position="315"/>
    </location>
</feature>
<evidence type="ECO:0000259" key="6">
    <source>
        <dbReference type="Pfam" id="PF00732"/>
    </source>
</evidence>
<evidence type="ECO:0000313" key="8">
    <source>
        <dbReference type="EMBL" id="KEF63785.1"/>
    </source>
</evidence>
<dbReference type="SUPFAM" id="SSF54373">
    <property type="entry name" value="FAD-linked reductases, C-terminal domain"/>
    <property type="match status" value="1"/>
</dbReference>
<dbReference type="Gene3D" id="3.50.50.60">
    <property type="entry name" value="FAD/NAD(P)-binding domain"/>
    <property type="match status" value="1"/>
</dbReference>
<reference evidence="8 9" key="1">
    <citation type="submission" date="2013-03" db="EMBL/GenBank/DDBJ databases">
        <title>The Genome Sequence of Exophiala aquamarina CBS 119918.</title>
        <authorList>
            <consortium name="The Broad Institute Genomics Platform"/>
            <person name="Cuomo C."/>
            <person name="de Hoog S."/>
            <person name="Gorbushina A."/>
            <person name="Walker B."/>
            <person name="Young S.K."/>
            <person name="Zeng Q."/>
            <person name="Gargeya S."/>
            <person name="Fitzgerald M."/>
            <person name="Haas B."/>
            <person name="Abouelleil A."/>
            <person name="Allen A.W."/>
            <person name="Alvarado L."/>
            <person name="Arachchi H.M."/>
            <person name="Berlin A.M."/>
            <person name="Chapman S.B."/>
            <person name="Gainer-Dewar J."/>
            <person name="Goldberg J."/>
            <person name="Griggs A."/>
            <person name="Gujja S."/>
            <person name="Hansen M."/>
            <person name="Howarth C."/>
            <person name="Imamovic A."/>
            <person name="Ireland A."/>
            <person name="Larimer J."/>
            <person name="McCowan C."/>
            <person name="Murphy C."/>
            <person name="Pearson M."/>
            <person name="Poon T.W."/>
            <person name="Priest M."/>
            <person name="Roberts A."/>
            <person name="Saif S."/>
            <person name="Shea T."/>
            <person name="Sisk P."/>
            <person name="Sykes S."/>
            <person name="Wortman J."/>
            <person name="Nusbaum C."/>
            <person name="Birren B."/>
        </authorList>
    </citation>
    <scope>NUCLEOTIDE SEQUENCE [LARGE SCALE GENOMIC DNA]</scope>
    <source>
        <strain evidence="8 9">CBS 119918</strain>
    </source>
</reference>
<keyword evidence="3" id="KW-0285">Flavoprotein</keyword>
<dbReference type="HOGENOM" id="CLU_002865_6_3_1"/>
<dbReference type="InterPro" id="IPR036188">
    <property type="entry name" value="FAD/NAD-bd_sf"/>
</dbReference>
<feature type="binding site" evidence="5">
    <location>
        <position position="97"/>
    </location>
    <ligand>
        <name>FAD</name>
        <dbReference type="ChEBI" id="CHEBI:57692"/>
    </ligand>
</feature>
<evidence type="ECO:0000313" key="9">
    <source>
        <dbReference type="Proteomes" id="UP000027920"/>
    </source>
</evidence>
<dbReference type="SUPFAM" id="SSF51905">
    <property type="entry name" value="FAD/NAD(P)-binding domain"/>
    <property type="match status" value="1"/>
</dbReference>
<dbReference type="InterPro" id="IPR012132">
    <property type="entry name" value="GMC_OxRdtase"/>
</dbReference>
<dbReference type="InterPro" id="IPR000172">
    <property type="entry name" value="GMC_OxRdtase_N"/>
</dbReference>
<dbReference type="PIRSF" id="PIRSF000137">
    <property type="entry name" value="Alcohol_oxidase"/>
    <property type="match status" value="1"/>
</dbReference>
<organism evidence="8 9">
    <name type="scientific">Exophiala aquamarina CBS 119918</name>
    <dbReference type="NCBI Taxonomy" id="1182545"/>
    <lineage>
        <taxon>Eukaryota</taxon>
        <taxon>Fungi</taxon>
        <taxon>Dikarya</taxon>
        <taxon>Ascomycota</taxon>
        <taxon>Pezizomycotina</taxon>
        <taxon>Eurotiomycetes</taxon>
        <taxon>Chaetothyriomycetidae</taxon>
        <taxon>Chaetothyriales</taxon>
        <taxon>Herpotrichiellaceae</taxon>
        <taxon>Exophiala</taxon>
    </lineage>
</organism>
<evidence type="ECO:0000256" key="3">
    <source>
        <dbReference type="ARBA" id="ARBA00022630"/>
    </source>
</evidence>
<dbReference type="Proteomes" id="UP000027920">
    <property type="component" value="Unassembled WGS sequence"/>
</dbReference>
<evidence type="ECO:0000256" key="1">
    <source>
        <dbReference type="ARBA" id="ARBA00001974"/>
    </source>
</evidence>
<accession>A0A072Q7A8</accession>